<proteinExistence type="predicted"/>
<dbReference type="Pfam" id="PF00149">
    <property type="entry name" value="Metallophos"/>
    <property type="match status" value="1"/>
</dbReference>
<dbReference type="RefSeq" id="WP_120709538.1">
    <property type="nucleotide sequence ID" value="NZ_RBCJ01000001.1"/>
</dbReference>
<keyword evidence="2" id="KW-0378">Hydrolase</keyword>
<dbReference type="NCBIfam" id="TIGR04123">
    <property type="entry name" value="P_estr_lig_assc"/>
    <property type="match status" value="1"/>
</dbReference>
<protein>
    <submittedName>
        <fullName evidence="2">Ligase-associated DNA damage response endonuclease PdeM</fullName>
        <ecNumber evidence="2">3.1.-.-</ecNumber>
    </submittedName>
</protein>
<keyword evidence="2" id="KW-0540">Nuclease</keyword>
<dbReference type="EC" id="3.1.-.-" evidence="2"/>
<gene>
    <name evidence="2" type="primary">pdeM</name>
    <name evidence="2" type="ORF">D7Z94_00370</name>
</gene>
<dbReference type="OrthoDB" id="9795838at2"/>
<dbReference type="PANTHER" id="PTHR39323:SF1">
    <property type="entry name" value="BLR1149 PROTEIN"/>
    <property type="match status" value="1"/>
</dbReference>
<keyword evidence="2" id="KW-0255">Endonuclease</keyword>
<evidence type="ECO:0000313" key="2">
    <source>
        <dbReference type="EMBL" id="RKN82348.1"/>
    </source>
</evidence>
<dbReference type="InterPro" id="IPR024173">
    <property type="entry name" value="Pesterase_MJ0037-like"/>
</dbReference>
<comment type="caution">
    <text evidence="2">The sequence shown here is derived from an EMBL/GenBank/DDBJ whole genome shotgun (WGS) entry which is preliminary data.</text>
</comment>
<dbReference type="InterPro" id="IPR026336">
    <property type="entry name" value="PdeM-like"/>
</dbReference>
<dbReference type="PIRSF" id="PIRSF000887">
    <property type="entry name" value="Pesterase_MJ0037"/>
    <property type="match status" value="1"/>
</dbReference>
<accession>A0A3B0CCU2</accession>
<dbReference type="AlphaFoldDB" id="A0A3B0CCU2"/>
<dbReference type="Gene3D" id="3.60.21.10">
    <property type="match status" value="1"/>
</dbReference>
<evidence type="ECO:0000259" key="1">
    <source>
        <dbReference type="Pfam" id="PF00149"/>
    </source>
</evidence>
<dbReference type="GO" id="GO:0016787">
    <property type="term" value="F:hydrolase activity"/>
    <property type="evidence" value="ECO:0007669"/>
    <property type="project" value="UniProtKB-KW"/>
</dbReference>
<sequence length="211" mass="24353">MNGHQIQIQDQNFTLHPSGTLFWQDRSVLLISDAHLGKVSHFRKFGAAVPQNVVQKNFELMDEALDCFNPKTICFLGDLFHSALNKEWHLFENWVEKKTIKIILVAGNHDIISPLKYEGLGIEVVPEVQWDDFLLTHHPEERNGFFNFSGHIHPAIRLRGRGRQSLRLPCFFKSERQMILPAFGLFTGTFVLEPKKTDEVFAIVEDEIMKL</sequence>
<dbReference type="InterPro" id="IPR029052">
    <property type="entry name" value="Metallo-depent_PP-like"/>
</dbReference>
<organism evidence="2 3">
    <name type="scientific">Ulvibacterium marinum</name>
    <dbReference type="NCBI Taxonomy" id="2419782"/>
    <lineage>
        <taxon>Bacteria</taxon>
        <taxon>Pseudomonadati</taxon>
        <taxon>Bacteroidota</taxon>
        <taxon>Flavobacteriia</taxon>
        <taxon>Flavobacteriales</taxon>
        <taxon>Flavobacteriaceae</taxon>
        <taxon>Ulvibacterium</taxon>
    </lineage>
</organism>
<reference evidence="2 3" key="1">
    <citation type="submission" date="2018-10" db="EMBL/GenBank/DDBJ databases">
        <title>Ulvibacterium marinum gen. nov., sp. nov., a novel marine bacterium of the family Flavobacteriaceae, isolated from a culture of the green alga Ulva prolifera.</title>
        <authorList>
            <person name="Zhang Z."/>
        </authorList>
    </citation>
    <scope>NUCLEOTIDE SEQUENCE [LARGE SCALE GENOMIC DNA]</scope>
    <source>
        <strain evidence="2 3">CCMM003</strain>
    </source>
</reference>
<dbReference type="SUPFAM" id="SSF56300">
    <property type="entry name" value="Metallo-dependent phosphatases"/>
    <property type="match status" value="1"/>
</dbReference>
<name>A0A3B0CCU2_9FLAO</name>
<dbReference type="EMBL" id="RBCJ01000001">
    <property type="protein sequence ID" value="RKN82348.1"/>
    <property type="molecule type" value="Genomic_DNA"/>
</dbReference>
<dbReference type="PANTHER" id="PTHR39323">
    <property type="entry name" value="BLR1149 PROTEIN"/>
    <property type="match status" value="1"/>
</dbReference>
<keyword evidence="2" id="KW-0436">Ligase</keyword>
<dbReference type="Proteomes" id="UP000276603">
    <property type="component" value="Unassembled WGS sequence"/>
</dbReference>
<evidence type="ECO:0000313" key="3">
    <source>
        <dbReference type="Proteomes" id="UP000276603"/>
    </source>
</evidence>
<dbReference type="GO" id="GO:0016874">
    <property type="term" value="F:ligase activity"/>
    <property type="evidence" value="ECO:0007669"/>
    <property type="project" value="UniProtKB-KW"/>
</dbReference>
<keyword evidence="3" id="KW-1185">Reference proteome</keyword>
<dbReference type="GO" id="GO:0004519">
    <property type="term" value="F:endonuclease activity"/>
    <property type="evidence" value="ECO:0007669"/>
    <property type="project" value="UniProtKB-KW"/>
</dbReference>
<dbReference type="InterPro" id="IPR004843">
    <property type="entry name" value="Calcineurin-like_PHP"/>
</dbReference>
<feature type="domain" description="Calcineurin-like phosphoesterase" evidence="1">
    <location>
        <begin position="28"/>
        <end position="124"/>
    </location>
</feature>